<dbReference type="RefSeq" id="WP_203929166.1">
    <property type="nucleotide sequence ID" value="NZ_BOPH01000058.1"/>
</dbReference>
<dbReference type="EMBL" id="BOPH01000058">
    <property type="protein sequence ID" value="GIJ69238.1"/>
    <property type="molecule type" value="Genomic_DNA"/>
</dbReference>
<feature type="region of interest" description="Disordered" evidence="1">
    <location>
        <begin position="72"/>
        <end position="119"/>
    </location>
</feature>
<evidence type="ECO:0000256" key="2">
    <source>
        <dbReference type="SAM" id="Phobius"/>
    </source>
</evidence>
<sequence>MHPTDDDTVVALLRPLDTDPATPSTVDIDRAMRDGRRHRRRRMATRSVAVIAAAGLAVAGSAVAVTALSGPTAAPAPPAGSASATTGPEPSTDPTRPSPITGPEPTPPTRCDRTQLPVPSGHYQTIVGGVDPTGRYVVGRSYASGGIRQLVMWDNGTLRRLPVSGRDPVLADVNSAGTAVGFRVDESEPTPFAYLNGRVEQLAPLGKATAINEAGTIVGSTGNEASKPVRWANADSEPEPLPLPAGYFNGQAIDIDEDGTVIGLLSRDSDFVPYVWFPDGTHRELMRPGNGERARFGMVRGIRNGWVVGSLRSGPKTDREAMRWNVNTNESVALPTFANDGAHAVNAHGWVAGQHSSGKAVLVTPAGIVDLPGFPGVTGFVSAAWVSDDGRTVVGNAMTAPGNYQRPVVWHCT</sequence>
<keyword evidence="2" id="KW-0812">Transmembrane</keyword>
<evidence type="ECO:0000313" key="4">
    <source>
        <dbReference type="Proteomes" id="UP000635606"/>
    </source>
</evidence>
<keyword evidence="2" id="KW-1133">Transmembrane helix</keyword>
<dbReference type="AlphaFoldDB" id="A0A8J4EC77"/>
<feature type="compositionally biased region" description="Pro residues" evidence="1">
    <location>
        <begin position="96"/>
        <end position="108"/>
    </location>
</feature>
<protein>
    <submittedName>
        <fullName evidence="3">Uncharacterized protein</fullName>
    </submittedName>
</protein>
<feature type="transmembrane region" description="Helical" evidence="2">
    <location>
        <begin position="47"/>
        <end position="68"/>
    </location>
</feature>
<keyword evidence="4" id="KW-1185">Reference proteome</keyword>
<evidence type="ECO:0000256" key="1">
    <source>
        <dbReference type="SAM" id="MobiDB-lite"/>
    </source>
</evidence>
<gene>
    <name evidence="3" type="ORF">Voc01_041550</name>
</gene>
<accession>A0A8J4EC77</accession>
<dbReference type="Proteomes" id="UP000635606">
    <property type="component" value="Unassembled WGS sequence"/>
</dbReference>
<name>A0A8J4EC77_9ACTN</name>
<reference evidence="3" key="1">
    <citation type="submission" date="2021-01" db="EMBL/GenBank/DDBJ databases">
        <title>Whole genome shotgun sequence of Virgisporangium ochraceum NBRC 16418.</title>
        <authorList>
            <person name="Komaki H."/>
            <person name="Tamura T."/>
        </authorList>
    </citation>
    <scope>NUCLEOTIDE SEQUENCE</scope>
    <source>
        <strain evidence="3">NBRC 16418</strain>
    </source>
</reference>
<organism evidence="3 4">
    <name type="scientific">Virgisporangium ochraceum</name>
    <dbReference type="NCBI Taxonomy" id="65505"/>
    <lineage>
        <taxon>Bacteria</taxon>
        <taxon>Bacillati</taxon>
        <taxon>Actinomycetota</taxon>
        <taxon>Actinomycetes</taxon>
        <taxon>Micromonosporales</taxon>
        <taxon>Micromonosporaceae</taxon>
        <taxon>Virgisporangium</taxon>
    </lineage>
</organism>
<evidence type="ECO:0000313" key="3">
    <source>
        <dbReference type="EMBL" id="GIJ69238.1"/>
    </source>
</evidence>
<keyword evidence="2" id="KW-0472">Membrane</keyword>
<comment type="caution">
    <text evidence="3">The sequence shown here is derived from an EMBL/GenBank/DDBJ whole genome shotgun (WGS) entry which is preliminary data.</text>
</comment>
<proteinExistence type="predicted"/>
<feature type="compositionally biased region" description="Low complexity" evidence="1">
    <location>
        <begin position="72"/>
        <end position="88"/>
    </location>
</feature>